<dbReference type="Proteomes" id="UP000265745">
    <property type="component" value="Unassembled WGS sequence"/>
</dbReference>
<sequence>MVIEAGSELTLSAGGSFIHISPAGISLSGPGIKLNAGGSPGKGSGAAPKLPEASAHVDKALTGEQNSGASSNPQLSTTVPSEPGSRQLIVDAWGDPDLGGQVTILDPEEQA</sequence>
<keyword evidence="3" id="KW-1185">Reference proteome</keyword>
<name>A0A396RTS5_9PSED</name>
<evidence type="ECO:0000256" key="1">
    <source>
        <dbReference type="SAM" id="MobiDB-lite"/>
    </source>
</evidence>
<dbReference type="EMBL" id="QJSA01000031">
    <property type="protein sequence ID" value="RHW19526.1"/>
    <property type="molecule type" value="Genomic_DNA"/>
</dbReference>
<evidence type="ECO:0000313" key="3">
    <source>
        <dbReference type="Proteomes" id="UP000265745"/>
    </source>
</evidence>
<evidence type="ECO:0000313" key="2">
    <source>
        <dbReference type="EMBL" id="RHW19526.1"/>
    </source>
</evidence>
<feature type="region of interest" description="Disordered" evidence="1">
    <location>
        <begin position="29"/>
        <end position="111"/>
    </location>
</feature>
<organism evidence="2 3">
    <name type="scientific">Pseudomonas jilinensis</name>
    <dbReference type="NCBI Taxonomy" id="2078689"/>
    <lineage>
        <taxon>Bacteria</taxon>
        <taxon>Pseudomonadati</taxon>
        <taxon>Pseudomonadota</taxon>
        <taxon>Gammaproteobacteria</taxon>
        <taxon>Pseudomonadales</taxon>
        <taxon>Pseudomonadaceae</taxon>
        <taxon>Pseudomonas</taxon>
    </lineage>
</organism>
<gene>
    <name evidence="2" type="ORF">C2846_18365</name>
</gene>
<proteinExistence type="predicted"/>
<evidence type="ECO:0008006" key="4">
    <source>
        <dbReference type="Google" id="ProtNLM"/>
    </source>
</evidence>
<dbReference type="AlphaFoldDB" id="A0A396RTS5"/>
<reference evidence="2 3" key="1">
    <citation type="submission" date="2018-06" db="EMBL/GenBank/DDBJ databases">
        <title>Pseudomonas jilinensis sp. nov., isolated from the production water of Jilin Oilfield in China.</title>
        <authorList>
            <person name="Wang J."/>
        </authorList>
    </citation>
    <scope>NUCLEOTIDE SEQUENCE [LARGE SCALE GENOMIC DNA]</scope>
    <source>
        <strain evidence="2 3">JS15-10A1</strain>
    </source>
</reference>
<accession>A0A396RTS5</accession>
<protein>
    <recommendedName>
        <fullName evidence="4">Type VI secretion system tip protein VgrG</fullName>
    </recommendedName>
</protein>
<comment type="caution">
    <text evidence="2">The sequence shown here is derived from an EMBL/GenBank/DDBJ whole genome shotgun (WGS) entry which is preliminary data.</text>
</comment>
<feature type="compositionally biased region" description="Polar residues" evidence="1">
    <location>
        <begin position="63"/>
        <end position="80"/>
    </location>
</feature>